<proteinExistence type="predicted"/>
<keyword evidence="4 7" id="KW-0812">Transmembrane</keyword>
<dbReference type="InterPro" id="IPR020846">
    <property type="entry name" value="MFS_dom"/>
</dbReference>
<evidence type="ECO:0000256" key="2">
    <source>
        <dbReference type="ARBA" id="ARBA00022448"/>
    </source>
</evidence>
<accession>A0AAW4XPN5</accession>
<evidence type="ECO:0000256" key="1">
    <source>
        <dbReference type="ARBA" id="ARBA00004651"/>
    </source>
</evidence>
<keyword evidence="2" id="KW-0813">Transport</keyword>
<dbReference type="PROSITE" id="PS50850">
    <property type="entry name" value="MFS"/>
    <property type="match status" value="1"/>
</dbReference>
<evidence type="ECO:0000256" key="7">
    <source>
        <dbReference type="SAM" id="Phobius"/>
    </source>
</evidence>
<evidence type="ECO:0000256" key="5">
    <source>
        <dbReference type="ARBA" id="ARBA00022989"/>
    </source>
</evidence>
<dbReference type="InterPro" id="IPR011701">
    <property type="entry name" value="MFS"/>
</dbReference>
<dbReference type="GO" id="GO:0005886">
    <property type="term" value="C:plasma membrane"/>
    <property type="evidence" value="ECO:0007669"/>
    <property type="project" value="UniProtKB-SubCell"/>
</dbReference>
<evidence type="ECO:0000259" key="8">
    <source>
        <dbReference type="PROSITE" id="PS50850"/>
    </source>
</evidence>
<sequence length="433" mass="45630">MVSLAAAFGSDVGISWIISAMYVTTAVTAPMAGRLGTLLGARPVYLSGLLLVIAGSIVGMFAPSLTWLIVAYAILGAGISAHLPTAMTMVRSFAERNRRDSRTALTVLVLCGQTTAAMGPTLGGLLVGAFGWQTLLWVNIPVALLSAVAVMTVDTKPVENVAKSAREMLRVLDLSGVGLFLVAVTALMLLLVSIRSTPLWWLLPIVLAASVLFVLRERSAEEPFIDVRELARNRALSWTLGRTLLTQTCIYCFFFGIPQWLQYSRGMTPIETGLTMLPVAGVAVMSTMIGSFTLRRFGVRATLVAGTLALLAGGVLIAVVEKSTAPIVVLLVVSAVLGIPNGLNNLGNQSLVNASTTVEDVGTAIGMYRTVQFIGTNLAVVVLQIAAGQEIDDDGLHNTGWFITGVSVVLLVGVVASRHMPQAVATARQAAID</sequence>
<feature type="transmembrane region" description="Helical" evidence="7">
    <location>
        <begin position="105"/>
        <end position="130"/>
    </location>
</feature>
<feature type="transmembrane region" description="Helical" evidence="7">
    <location>
        <begin position="136"/>
        <end position="153"/>
    </location>
</feature>
<feature type="transmembrane region" description="Helical" evidence="7">
    <location>
        <begin position="273"/>
        <end position="294"/>
    </location>
</feature>
<keyword evidence="3" id="KW-1003">Cell membrane</keyword>
<keyword evidence="6 7" id="KW-0472">Membrane</keyword>
<dbReference type="Pfam" id="PF07690">
    <property type="entry name" value="MFS_1"/>
    <property type="match status" value="1"/>
</dbReference>
<feature type="transmembrane region" description="Helical" evidence="7">
    <location>
        <begin position="12"/>
        <end position="32"/>
    </location>
</feature>
<dbReference type="GO" id="GO:0022857">
    <property type="term" value="F:transmembrane transporter activity"/>
    <property type="evidence" value="ECO:0007669"/>
    <property type="project" value="InterPro"/>
</dbReference>
<feature type="transmembrane region" description="Helical" evidence="7">
    <location>
        <begin position="301"/>
        <end position="320"/>
    </location>
</feature>
<dbReference type="Gene3D" id="1.20.1250.20">
    <property type="entry name" value="MFS general substrate transporter like domains"/>
    <property type="match status" value="1"/>
</dbReference>
<feature type="transmembrane region" description="Helical" evidence="7">
    <location>
        <begin position="174"/>
        <end position="192"/>
    </location>
</feature>
<comment type="subcellular location">
    <subcellularLocation>
        <location evidence="1">Cell membrane</location>
        <topology evidence="1">Multi-pass membrane protein</topology>
    </subcellularLocation>
</comment>
<feature type="transmembrane region" description="Helical" evidence="7">
    <location>
        <begin position="367"/>
        <end position="387"/>
    </location>
</feature>
<dbReference type="EMBL" id="JAJNCO010000033">
    <property type="protein sequence ID" value="MCD2114882.1"/>
    <property type="molecule type" value="Genomic_DNA"/>
</dbReference>
<evidence type="ECO:0000313" key="9">
    <source>
        <dbReference type="EMBL" id="MCD2114882.1"/>
    </source>
</evidence>
<feature type="transmembrane region" description="Helical" evidence="7">
    <location>
        <begin position="236"/>
        <end position="261"/>
    </location>
</feature>
<dbReference type="Gene3D" id="1.20.1720.10">
    <property type="entry name" value="Multidrug resistance protein D"/>
    <property type="match status" value="1"/>
</dbReference>
<dbReference type="PANTHER" id="PTHR42718">
    <property type="entry name" value="MAJOR FACILITATOR SUPERFAMILY MULTIDRUG TRANSPORTER MFSC"/>
    <property type="match status" value="1"/>
</dbReference>
<feature type="transmembrane region" description="Helical" evidence="7">
    <location>
        <begin position="44"/>
        <end position="63"/>
    </location>
</feature>
<evidence type="ECO:0000256" key="6">
    <source>
        <dbReference type="ARBA" id="ARBA00023136"/>
    </source>
</evidence>
<evidence type="ECO:0000256" key="3">
    <source>
        <dbReference type="ARBA" id="ARBA00022475"/>
    </source>
</evidence>
<dbReference type="InterPro" id="IPR036259">
    <property type="entry name" value="MFS_trans_sf"/>
</dbReference>
<evidence type="ECO:0000313" key="10">
    <source>
        <dbReference type="Proteomes" id="UP001198630"/>
    </source>
</evidence>
<feature type="transmembrane region" description="Helical" evidence="7">
    <location>
        <begin position="399"/>
        <end position="416"/>
    </location>
</feature>
<name>A0AAW4XPN5_RHORH</name>
<feature type="transmembrane region" description="Helical" evidence="7">
    <location>
        <begin position="69"/>
        <end position="93"/>
    </location>
</feature>
<feature type="transmembrane region" description="Helical" evidence="7">
    <location>
        <begin position="326"/>
        <end position="346"/>
    </location>
</feature>
<evidence type="ECO:0000256" key="4">
    <source>
        <dbReference type="ARBA" id="ARBA00022692"/>
    </source>
</evidence>
<protein>
    <submittedName>
        <fullName evidence="9">MFS transporter</fullName>
    </submittedName>
</protein>
<dbReference type="Proteomes" id="UP001198630">
    <property type="component" value="Unassembled WGS sequence"/>
</dbReference>
<dbReference type="PANTHER" id="PTHR42718:SF46">
    <property type="entry name" value="BLR6921 PROTEIN"/>
    <property type="match status" value="1"/>
</dbReference>
<gene>
    <name evidence="9" type="ORF">LQ384_27700</name>
</gene>
<organism evidence="9 10">
    <name type="scientific">Rhodococcus rhodochrous</name>
    <dbReference type="NCBI Taxonomy" id="1829"/>
    <lineage>
        <taxon>Bacteria</taxon>
        <taxon>Bacillati</taxon>
        <taxon>Actinomycetota</taxon>
        <taxon>Actinomycetes</taxon>
        <taxon>Mycobacteriales</taxon>
        <taxon>Nocardiaceae</taxon>
        <taxon>Rhodococcus</taxon>
    </lineage>
</organism>
<feature type="domain" description="Major facilitator superfamily (MFS) profile" evidence="8">
    <location>
        <begin position="1"/>
        <end position="424"/>
    </location>
</feature>
<reference evidence="9" key="1">
    <citation type="submission" date="2021-11" db="EMBL/GenBank/DDBJ databases">
        <title>Development of a sustainable strategy for remediation of hydrocarbon-contaminated territories based on the waste exchange concept.</title>
        <authorList>
            <person name="Elkin A."/>
        </authorList>
    </citation>
    <scope>NUCLEOTIDE SEQUENCE</scope>
    <source>
        <strain evidence="9">IEGM 757</strain>
    </source>
</reference>
<dbReference type="AlphaFoldDB" id="A0AAW4XPN5"/>
<keyword evidence="5 7" id="KW-1133">Transmembrane helix</keyword>
<comment type="caution">
    <text evidence="9">The sequence shown here is derived from an EMBL/GenBank/DDBJ whole genome shotgun (WGS) entry which is preliminary data.</text>
</comment>
<dbReference type="SUPFAM" id="SSF103473">
    <property type="entry name" value="MFS general substrate transporter"/>
    <property type="match status" value="1"/>
</dbReference>
<feature type="transmembrane region" description="Helical" evidence="7">
    <location>
        <begin position="198"/>
        <end position="215"/>
    </location>
</feature>